<evidence type="ECO:0000313" key="3">
    <source>
        <dbReference type="EMBL" id="TDR53998.1"/>
    </source>
</evidence>
<dbReference type="RefSeq" id="WP_036069530.1">
    <property type="nucleotide sequence ID" value="NZ_JAARQJ010000002.1"/>
</dbReference>
<dbReference type="Pfam" id="PF01476">
    <property type="entry name" value="LysM"/>
    <property type="match status" value="1"/>
</dbReference>
<dbReference type="Gene3D" id="3.10.350.10">
    <property type="entry name" value="LysM domain"/>
    <property type="match status" value="1"/>
</dbReference>
<proteinExistence type="predicted"/>
<feature type="domain" description="LysM" evidence="2">
    <location>
        <begin position="40"/>
        <end position="91"/>
    </location>
</feature>
<feature type="transmembrane region" description="Helical" evidence="1">
    <location>
        <begin position="12"/>
        <end position="32"/>
    </location>
</feature>
<reference evidence="3 4" key="1">
    <citation type="submission" date="2019-03" db="EMBL/GenBank/DDBJ databases">
        <title>Genomic Encyclopedia of Type Strains, Phase III (KMG-III): the genomes of soil and plant-associated and newly described type strains.</title>
        <authorList>
            <person name="Whitman W."/>
        </authorList>
    </citation>
    <scope>NUCLEOTIDE SEQUENCE [LARGE SCALE GENOMIC DNA]</scope>
    <source>
        <strain evidence="3 4">CECT 7972</strain>
    </source>
</reference>
<comment type="caution">
    <text evidence="3">The sequence shown here is derived from an EMBL/GenBank/DDBJ whole genome shotgun (WGS) entry which is preliminary data.</text>
</comment>
<keyword evidence="4" id="KW-1185">Reference proteome</keyword>
<dbReference type="PROSITE" id="PS51782">
    <property type="entry name" value="LYSM"/>
    <property type="match status" value="1"/>
</dbReference>
<dbReference type="InterPro" id="IPR036779">
    <property type="entry name" value="LysM_dom_sf"/>
</dbReference>
<gene>
    <name evidence="3" type="ORF">DFP96_10394</name>
</gene>
<keyword evidence="1" id="KW-1133">Transmembrane helix</keyword>
<accession>A0A4R6ZNL0</accession>
<organism evidence="3 4">
    <name type="scientific">Listeria rocourtiae</name>
    <dbReference type="NCBI Taxonomy" id="647910"/>
    <lineage>
        <taxon>Bacteria</taxon>
        <taxon>Bacillati</taxon>
        <taxon>Bacillota</taxon>
        <taxon>Bacilli</taxon>
        <taxon>Bacillales</taxon>
        <taxon>Listeriaceae</taxon>
        <taxon>Listeria</taxon>
    </lineage>
</organism>
<evidence type="ECO:0000256" key="1">
    <source>
        <dbReference type="SAM" id="Phobius"/>
    </source>
</evidence>
<dbReference type="OrthoDB" id="2679564at2"/>
<sequence>MTLKTIWDRYYIAIIFIITCFILGLVLMVVTVNQASSEYNEVSVASGDSIWSLAEEYAGDYKMSKQDFVSWVEKENQIINGKLIAGETITIPIKKGTENIDRSIQLANE</sequence>
<evidence type="ECO:0000259" key="2">
    <source>
        <dbReference type="PROSITE" id="PS51782"/>
    </source>
</evidence>
<dbReference type="InterPro" id="IPR018392">
    <property type="entry name" value="LysM"/>
</dbReference>
<evidence type="ECO:0000313" key="4">
    <source>
        <dbReference type="Proteomes" id="UP000295558"/>
    </source>
</evidence>
<protein>
    <submittedName>
        <fullName evidence="3">LysM domain-containing protein</fullName>
    </submittedName>
</protein>
<keyword evidence="1" id="KW-0472">Membrane</keyword>
<dbReference type="AlphaFoldDB" id="A0A4R6ZNL0"/>
<name>A0A4R6ZNL0_9LIST</name>
<dbReference type="STRING" id="1265846.PROCOU_03364"/>
<keyword evidence="1" id="KW-0812">Transmembrane</keyword>
<dbReference type="EMBL" id="SNZK01000003">
    <property type="protein sequence ID" value="TDR53998.1"/>
    <property type="molecule type" value="Genomic_DNA"/>
</dbReference>
<dbReference type="Proteomes" id="UP000295558">
    <property type="component" value="Unassembled WGS sequence"/>
</dbReference>